<dbReference type="PaxDb" id="55529-EKX53262"/>
<dbReference type="Proteomes" id="UP000011087">
    <property type="component" value="Unassembled WGS sequence"/>
</dbReference>
<protein>
    <submittedName>
        <fullName evidence="1 2">Uncharacterized protein</fullName>
    </submittedName>
</protein>
<accession>L1JY43</accession>
<gene>
    <name evidence="1" type="ORF">GUITHDRAFT_150357</name>
</gene>
<keyword evidence="3" id="KW-1185">Reference proteome</keyword>
<dbReference type="KEGG" id="gtt:GUITHDRAFT_150357"/>
<dbReference type="GeneID" id="17310119"/>
<reference evidence="2" key="3">
    <citation type="submission" date="2015-06" db="UniProtKB">
        <authorList>
            <consortium name="EnsemblProtists"/>
        </authorList>
    </citation>
    <scope>IDENTIFICATION</scope>
</reference>
<reference evidence="3" key="2">
    <citation type="submission" date="2012-11" db="EMBL/GenBank/DDBJ databases">
        <authorList>
            <person name="Kuo A."/>
            <person name="Curtis B.A."/>
            <person name="Tanifuji G."/>
            <person name="Burki F."/>
            <person name="Gruber A."/>
            <person name="Irimia M."/>
            <person name="Maruyama S."/>
            <person name="Arias M.C."/>
            <person name="Ball S.G."/>
            <person name="Gile G.H."/>
            <person name="Hirakawa Y."/>
            <person name="Hopkins J.F."/>
            <person name="Rensing S.A."/>
            <person name="Schmutz J."/>
            <person name="Symeonidi A."/>
            <person name="Elias M."/>
            <person name="Eveleigh R.J."/>
            <person name="Herman E.K."/>
            <person name="Klute M.J."/>
            <person name="Nakayama T."/>
            <person name="Obornik M."/>
            <person name="Reyes-Prieto A."/>
            <person name="Armbrust E.V."/>
            <person name="Aves S.J."/>
            <person name="Beiko R.G."/>
            <person name="Coutinho P."/>
            <person name="Dacks J.B."/>
            <person name="Durnford D.G."/>
            <person name="Fast N.M."/>
            <person name="Green B.R."/>
            <person name="Grisdale C."/>
            <person name="Hempe F."/>
            <person name="Henrissat B."/>
            <person name="Hoppner M.P."/>
            <person name="Ishida K.-I."/>
            <person name="Kim E."/>
            <person name="Koreny L."/>
            <person name="Kroth P.G."/>
            <person name="Liu Y."/>
            <person name="Malik S.-B."/>
            <person name="Maier U.G."/>
            <person name="McRose D."/>
            <person name="Mock T."/>
            <person name="Neilson J.A."/>
            <person name="Onodera N.T."/>
            <person name="Poole A.M."/>
            <person name="Pritham E.J."/>
            <person name="Richards T.A."/>
            <person name="Rocap G."/>
            <person name="Roy S.W."/>
            <person name="Sarai C."/>
            <person name="Schaack S."/>
            <person name="Shirato S."/>
            <person name="Slamovits C.H."/>
            <person name="Spencer D.F."/>
            <person name="Suzuki S."/>
            <person name="Worden A.Z."/>
            <person name="Zauner S."/>
            <person name="Barry K."/>
            <person name="Bell C."/>
            <person name="Bharti A.K."/>
            <person name="Crow J.A."/>
            <person name="Grimwood J."/>
            <person name="Kramer R."/>
            <person name="Lindquist E."/>
            <person name="Lucas S."/>
            <person name="Salamov A."/>
            <person name="McFadden G.I."/>
            <person name="Lane C.E."/>
            <person name="Keeling P.J."/>
            <person name="Gray M.W."/>
            <person name="Grigoriev I.V."/>
            <person name="Archibald J.M."/>
        </authorList>
    </citation>
    <scope>NUCLEOTIDE SEQUENCE</scope>
    <source>
        <strain evidence="3">CCMP2712</strain>
    </source>
</reference>
<evidence type="ECO:0000313" key="1">
    <source>
        <dbReference type="EMBL" id="EKX53262.1"/>
    </source>
</evidence>
<evidence type="ECO:0000313" key="3">
    <source>
        <dbReference type="Proteomes" id="UP000011087"/>
    </source>
</evidence>
<dbReference type="EnsemblProtists" id="EKX53262">
    <property type="protein sequence ID" value="EKX53262"/>
    <property type="gene ID" value="GUITHDRAFT_150357"/>
</dbReference>
<sequence length="86" mass="9856">MFWQRIVVARPLVAQAINRRMLSSALSQATVTATRTELHNYQQASKPSLAAKNKSSSEYDLSSIIPLKSRSEYKEIVRKYNQKRSK</sequence>
<dbReference type="AlphaFoldDB" id="L1JY43"/>
<evidence type="ECO:0000313" key="2">
    <source>
        <dbReference type="EnsemblProtists" id="EKX53262"/>
    </source>
</evidence>
<dbReference type="EMBL" id="JH992970">
    <property type="protein sequence ID" value="EKX53262.1"/>
    <property type="molecule type" value="Genomic_DNA"/>
</dbReference>
<dbReference type="HOGENOM" id="CLU_2502694_0_0_1"/>
<organism evidence="1">
    <name type="scientific">Guillardia theta (strain CCMP2712)</name>
    <name type="common">Cryptophyte</name>
    <dbReference type="NCBI Taxonomy" id="905079"/>
    <lineage>
        <taxon>Eukaryota</taxon>
        <taxon>Cryptophyceae</taxon>
        <taxon>Pyrenomonadales</taxon>
        <taxon>Geminigeraceae</taxon>
        <taxon>Guillardia</taxon>
    </lineage>
</organism>
<reference evidence="1 3" key="1">
    <citation type="journal article" date="2012" name="Nature">
        <title>Algal genomes reveal evolutionary mosaicism and the fate of nucleomorphs.</title>
        <authorList>
            <consortium name="DOE Joint Genome Institute"/>
            <person name="Curtis B.A."/>
            <person name="Tanifuji G."/>
            <person name="Burki F."/>
            <person name="Gruber A."/>
            <person name="Irimia M."/>
            <person name="Maruyama S."/>
            <person name="Arias M.C."/>
            <person name="Ball S.G."/>
            <person name="Gile G.H."/>
            <person name="Hirakawa Y."/>
            <person name="Hopkins J.F."/>
            <person name="Kuo A."/>
            <person name="Rensing S.A."/>
            <person name="Schmutz J."/>
            <person name="Symeonidi A."/>
            <person name="Elias M."/>
            <person name="Eveleigh R.J."/>
            <person name="Herman E.K."/>
            <person name="Klute M.J."/>
            <person name="Nakayama T."/>
            <person name="Obornik M."/>
            <person name="Reyes-Prieto A."/>
            <person name="Armbrust E.V."/>
            <person name="Aves S.J."/>
            <person name="Beiko R.G."/>
            <person name="Coutinho P."/>
            <person name="Dacks J.B."/>
            <person name="Durnford D.G."/>
            <person name="Fast N.M."/>
            <person name="Green B.R."/>
            <person name="Grisdale C.J."/>
            <person name="Hempel F."/>
            <person name="Henrissat B."/>
            <person name="Hoppner M.P."/>
            <person name="Ishida K."/>
            <person name="Kim E."/>
            <person name="Koreny L."/>
            <person name="Kroth P.G."/>
            <person name="Liu Y."/>
            <person name="Malik S.B."/>
            <person name="Maier U.G."/>
            <person name="McRose D."/>
            <person name="Mock T."/>
            <person name="Neilson J.A."/>
            <person name="Onodera N.T."/>
            <person name="Poole A.M."/>
            <person name="Pritham E.J."/>
            <person name="Richards T.A."/>
            <person name="Rocap G."/>
            <person name="Roy S.W."/>
            <person name="Sarai C."/>
            <person name="Schaack S."/>
            <person name="Shirato S."/>
            <person name="Slamovits C.H."/>
            <person name="Spencer D.F."/>
            <person name="Suzuki S."/>
            <person name="Worden A.Z."/>
            <person name="Zauner S."/>
            <person name="Barry K."/>
            <person name="Bell C."/>
            <person name="Bharti A.K."/>
            <person name="Crow J.A."/>
            <person name="Grimwood J."/>
            <person name="Kramer R."/>
            <person name="Lindquist E."/>
            <person name="Lucas S."/>
            <person name="Salamov A."/>
            <person name="McFadden G.I."/>
            <person name="Lane C.E."/>
            <person name="Keeling P.J."/>
            <person name="Gray M.W."/>
            <person name="Grigoriev I.V."/>
            <person name="Archibald J.M."/>
        </authorList>
    </citation>
    <scope>NUCLEOTIDE SEQUENCE</scope>
    <source>
        <strain evidence="1 3">CCMP2712</strain>
    </source>
</reference>
<dbReference type="RefSeq" id="XP_005840242.1">
    <property type="nucleotide sequence ID" value="XM_005840185.1"/>
</dbReference>
<proteinExistence type="predicted"/>
<name>L1JY43_GUITC</name>